<protein>
    <recommendedName>
        <fullName evidence="4">GW domain-containing protein</fullName>
    </recommendedName>
</protein>
<dbReference type="Proteomes" id="UP000327148">
    <property type="component" value="Unassembled WGS sequence"/>
</dbReference>
<feature type="domain" description="GW" evidence="4">
    <location>
        <begin position="557"/>
        <end position="637"/>
    </location>
</feature>
<evidence type="ECO:0000259" key="4">
    <source>
        <dbReference type="PROSITE" id="PS51780"/>
    </source>
</evidence>
<name>A0A5N1GK55_9LACT</name>
<feature type="domain" description="GW" evidence="4">
    <location>
        <begin position="385"/>
        <end position="465"/>
    </location>
</feature>
<dbReference type="Gene3D" id="3.90.70.10">
    <property type="entry name" value="Cysteine proteinases"/>
    <property type="match status" value="1"/>
</dbReference>
<feature type="domain" description="GW" evidence="4">
    <location>
        <begin position="292"/>
        <end position="372"/>
    </location>
</feature>
<feature type="region of interest" description="Disordered" evidence="2">
    <location>
        <begin position="29"/>
        <end position="118"/>
    </location>
</feature>
<feature type="compositionally biased region" description="Basic and acidic residues" evidence="2">
    <location>
        <begin position="88"/>
        <end position="103"/>
    </location>
</feature>
<evidence type="ECO:0000256" key="1">
    <source>
        <dbReference type="ARBA" id="ARBA00022729"/>
    </source>
</evidence>
<dbReference type="InterPro" id="IPR039564">
    <property type="entry name" value="Peptidase_C39-like"/>
</dbReference>
<dbReference type="Gene3D" id="2.30.30.170">
    <property type="match status" value="6"/>
</dbReference>
<feature type="domain" description="GW" evidence="4">
    <location>
        <begin position="471"/>
        <end position="551"/>
    </location>
</feature>
<dbReference type="InterPro" id="IPR025987">
    <property type="entry name" value="GW_dom"/>
</dbReference>
<evidence type="ECO:0000256" key="2">
    <source>
        <dbReference type="SAM" id="MobiDB-lite"/>
    </source>
</evidence>
<dbReference type="PANTHER" id="PTHR37806:SF1">
    <property type="entry name" value="PEPTIDASE C39-LIKE DOMAIN-CONTAINING PROTEIN"/>
    <property type="match status" value="1"/>
</dbReference>
<feature type="signal peptide" evidence="3">
    <location>
        <begin position="1"/>
        <end position="25"/>
    </location>
</feature>
<gene>
    <name evidence="5" type="ORF">F6I03_05620</name>
</gene>
<reference evidence="5 6" key="1">
    <citation type="submission" date="2019-09" db="EMBL/GenBank/DDBJ databases">
        <title>Draft genome sequence assemblies of isolates from the urinary tract.</title>
        <authorList>
            <person name="Mores C.R."/>
            <person name="Putonti C."/>
            <person name="Wolfe A.J."/>
        </authorList>
    </citation>
    <scope>NUCLEOTIDE SEQUENCE [LARGE SCALE GENOMIC DNA]</scope>
    <source>
        <strain evidence="5 6">UMB623</strain>
    </source>
</reference>
<dbReference type="Pfam" id="PF13529">
    <property type="entry name" value="Peptidase_C39_2"/>
    <property type="match status" value="1"/>
</dbReference>
<evidence type="ECO:0000313" key="5">
    <source>
        <dbReference type="EMBL" id="KAA9300784.1"/>
    </source>
</evidence>
<feature type="compositionally biased region" description="Polar residues" evidence="2">
    <location>
        <begin position="104"/>
        <end position="118"/>
    </location>
</feature>
<proteinExistence type="predicted"/>
<organism evidence="5 6">
    <name type="scientific">Aerococcus sanguinicola</name>
    <dbReference type="NCBI Taxonomy" id="119206"/>
    <lineage>
        <taxon>Bacteria</taxon>
        <taxon>Bacillati</taxon>
        <taxon>Bacillota</taxon>
        <taxon>Bacilli</taxon>
        <taxon>Lactobacillales</taxon>
        <taxon>Aerococcaceae</taxon>
        <taxon>Aerococcus</taxon>
    </lineage>
</organism>
<dbReference type="InterPro" id="IPR038200">
    <property type="entry name" value="GW_dom_sf"/>
</dbReference>
<evidence type="ECO:0000313" key="6">
    <source>
        <dbReference type="Proteomes" id="UP000327148"/>
    </source>
</evidence>
<feature type="chain" id="PRO_5024357142" description="GW domain-containing protein" evidence="3">
    <location>
        <begin position="26"/>
        <end position="820"/>
    </location>
</feature>
<keyword evidence="1 3" id="KW-0732">Signal</keyword>
<accession>A0A5N1GK55</accession>
<evidence type="ECO:0000256" key="3">
    <source>
        <dbReference type="SAM" id="SignalP"/>
    </source>
</evidence>
<sequence>MKKTHLLLASNLALAAFLYSPEAVAADELATDAQNEESLQPQAEDTSLTGQDQAPAVDEASARETVEAPAPVEKTEKASGQAGYYAGDLDKQPEIVVGKEKTKVSQPKLDTQNQSGEKYTSQLQATDEWMTLQSGNHTLDTRPYGTAGYETIRANLKDRQGDLVKVSYYISTERADWAYINFQDSLAGWVDRKALSKKLPFDRYTSDVESLNYYGRLVGNHTIDSKPWGTKDYQNLVSRNAYKNLVGTSVKVSQGVSTERANWVYIDSLDGKVTGWIDVKGVQRVGDAYTSAVKDVNYTAHLTDGDNTLDSKPWGIPGYQTLRSRAQMKTRRGQNVQVSKEVSTTRANWAYVTFQDGLEGWIDRAGLKAGHGPKRRNGIDDYTSAHKDVKYVATIVDGNHTLDTLPWGIPGYTTIASRSDMKAHQGERVQVKQEVSTNRANWALITLANGTSGWFDIKGLTRGKVDSYTSPEKSVNYTATISNGNHTLDTLPWGIPGYKTIASRSDMKRHTGDQVKVSSEVSTNRADWAYITLADGTSGWFDRAGLTKGQVDVYTAQPKNVNYSARLTHGNHTLDSKPWGIPGFETIKSRGQMKAYTGQTVTVNQEASTNRADWVNITLADGTRGWIDAKAIAPERVLNHVPYVSQYKPVFAPWGCAGAASAMLLGSKDVDFNLDTLIRNTPMYPSDPNGQKGDVFTGQGFGWVINPKGLTNYLKTYHSGVTNITGASTQKIIDTVLAGNPVLYYGYSSYQKPGDNVRNHCKVITGYKNNAFRVYDPLYSNANKGAMTGGKNPAYDLGARHWLPISKFNLEYNGQAITIL</sequence>
<dbReference type="OrthoDB" id="2135507at2"/>
<dbReference type="Pfam" id="PF13457">
    <property type="entry name" value="GW"/>
    <property type="match status" value="6"/>
</dbReference>
<dbReference type="AlphaFoldDB" id="A0A5N1GK55"/>
<dbReference type="EMBL" id="VYWO01000003">
    <property type="protein sequence ID" value="KAA9300784.1"/>
    <property type="molecule type" value="Genomic_DNA"/>
</dbReference>
<dbReference type="PANTHER" id="PTHR37806">
    <property type="entry name" value="LMO0724 PROTEIN"/>
    <property type="match status" value="1"/>
</dbReference>
<dbReference type="SUPFAM" id="SSF82057">
    <property type="entry name" value="Prokaryotic SH3-related domain"/>
    <property type="match status" value="6"/>
</dbReference>
<comment type="caution">
    <text evidence="5">The sequence shown here is derived from an EMBL/GenBank/DDBJ whole genome shotgun (WGS) entry which is preliminary data.</text>
</comment>
<dbReference type="RefSeq" id="WP_070430528.1">
    <property type="nucleotide sequence ID" value="NZ_VYWO01000003.1"/>
</dbReference>
<feature type="compositionally biased region" description="Polar residues" evidence="2">
    <location>
        <begin position="32"/>
        <end position="52"/>
    </location>
</feature>
<dbReference type="PROSITE" id="PS51780">
    <property type="entry name" value="GW"/>
    <property type="match status" value="4"/>
</dbReference>